<evidence type="ECO:0000256" key="1">
    <source>
        <dbReference type="ARBA" id="ARBA00038216"/>
    </source>
</evidence>
<feature type="compositionally biased region" description="Low complexity" evidence="2">
    <location>
        <begin position="168"/>
        <end position="189"/>
    </location>
</feature>
<feature type="compositionally biased region" description="Pro residues" evidence="2">
    <location>
        <begin position="92"/>
        <end position="107"/>
    </location>
</feature>
<feature type="region of interest" description="Disordered" evidence="2">
    <location>
        <begin position="89"/>
        <end position="111"/>
    </location>
</feature>
<dbReference type="InterPro" id="IPR014756">
    <property type="entry name" value="Ig_E-set"/>
</dbReference>
<gene>
    <name evidence="4" type="ORF">PHACADRAFT_250203</name>
</gene>
<dbReference type="InterPro" id="IPR032640">
    <property type="entry name" value="AMPK1_CBM"/>
</dbReference>
<dbReference type="PANTHER" id="PTHR10343">
    <property type="entry name" value="5'-AMP-ACTIVATED PROTEIN KINASE , BETA SUBUNIT"/>
    <property type="match status" value="1"/>
</dbReference>
<dbReference type="GO" id="GO:0019901">
    <property type="term" value="F:protein kinase binding"/>
    <property type="evidence" value="ECO:0007669"/>
    <property type="project" value="TreeGrafter"/>
</dbReference>
<dbReference type="Pfam" id="PF16561">
    <property type="entry name" value="AMPK1_CBM"/>
    <property type="match status" value="1"/>
</dbReference>
<proteinExistence type="inferred from homology"/>
<dbReference type="Proteomes" id="UP000008370">
    <property type="component" value="Unassembled WGS sequence"/>
</dbReference>
<dbReference type="InParanoid" id="K5WKB9"/>
<dbReference type="SUPFAM" id="SSF81296">
    <property type="entry name" value="E set domains"/>
    <property type="match status" value="1"/>
</dbReference>
<dbReference type="GO" id="GO:0005737">
    <property type="term" value="C:cytoplasm"/>
    <property type="evidence" value="ECO:0007669"/>
    <property type="project" value="TreeGrafter"/>
</dbReference>
<organism evidence="4 5">
    <name type="scientific">Phanerochaete carnosa (strain HHB-10118-sp)</name>
    <name type="common">White-rot fungus</name>
    <name type="synonym">Peniophora carnosa</name>
    <dbReference type="NCBI Taxonomy" id="650164"/>
    <lineage>
        <taxon>Eukaryota</taxon>
        <taxon>Fungi</taxon>
        <taxon>Dikarya</taxon>
        <taxon>Basidiomycota</taxon>
        <taxon>Agaricomycotina</taxon>
        <taxon>Agaricomycetes</taxon>
        <taxon>Polyporales</taxon>
        <taxon>Phanerochaetaceae</taxon>
        <taxon>Phanerochaete</taxon>
    </lineage>
</organism>
<feature type="non-terminal residue" evidence="4">
    <location>
        <position position="1"/>
    </location>
</feature>
<dbReference type="Gene3D" id="2.60.40.10">
    <property type="entry name" value="Immunoglobulins"/>
    <property type="match status" value="1"/>
</dbReference>
<dbReference type="OrthoDB" id="5873279at2759"/>
<dbReference type="AlphaFoldDB" id="K5WKB9"/>
<sequence length="452" mass="47000">MSVPEYHEAVFRWPHPGANDVVVTGEFDAWSCSRHLSRTDSGRFEGAVPVPWGRKVAYKYVVDGRWTTTDDQPTEWDPQGFVNNVYSAPARPATPQPPAPEPEPIAGPQPAGYVSGAISTVKDAAAAMVEAIAPGTTETTQPTHAIAADESEGVALETARAAHEEPAAEVAESAPSEAAPEPEAQTETPAPAPEGPTPHEELTAEAVLPQPAEQTEAAPNVPVPILPLAVEDKDKQLETTVIEGTATSQPEAAVEPSTHTPVDVPATNGHAGKILETIIIEGSAISGPESAVEPSTHTPAPQTPETATSNGTLVEPSTHTPAAPTDQTEKPAAVNGTGAKPETISLPPPTPAEIPLPTTPSSNGNGKTTPPQPSSTATTPQASPHKEHKRAFPTFGKHRRTSSIASVSTHGTDEHGATNGAGGSPAGTRRKKRTSIFGKIRDIFSDSPKKSR</sequence>
<feature type="region of interest" description="Disordered" evidence="2">
    <location>
        <begin position="236"/>
        <end position="452"/>
    </location>
</feature>
<dbReference type="STRING" id="650164.K5WKB9"/>
<feature type="compositionally biased region" description="Polar residues" evidence="2">
    <location>
        <begin position="293"/>
        <end position="320"/>
    </location>
</feature>
<evidence type="ECO:0000313" key="4">
    <source>
        <dbReference type="EMBL" id="EKM59599.1"/>
    </source>
</evidence>
<evidence type="ECO:0000256" key="2">
    <source>
        <dbReference type="SAM" id="MobiDB-lite"/>
    </source>
</evidence>
<reference evidence="4 5" key="1">
    <citation type="journal article" date="2012" name="BMC Genomics">
        <title>Comparative genomics of the white-rot fungi, Phanerochaete carnosa and P. chrysosporium, to elucidate the genetic basis of the distinct wood types they colonize.</title>
        <authorList>
            <person name="Suzuki H."/>
            <person name="MacDonald J."/>
            <person name="Syed K."/>
            <person name="Salamov A."/>
            <person name="Hori C."/>
            <person name="Aerts A."/>
            <person name="Henrissat B."/>
            <person name="Wiebenga A."/>
            <person name="vanKuyk P.A."/>
            <person name="Barry K."/>
            <person name="Lindquist E."/>
            <person name="LaButti K."/>
            <person name="Lapidus A."/>
            <person name="Lucas S."/>
            <person name="Coutinho P."/>
            <person name="Gong Y."/>
            <person name="Samejima M."/>
            <person name="Mahadevan R."/>
            <person name="Abou-Zaid M."/>
            <person name="de Vries R.P."/>
            <person name="Igarashi K."/>
            <person name="Yadav J.S."/>
            <person name="Grigoriev I.V."/>
            <person name="Master E.R."/>
        </authorList>
    </citation>
    <scope>NUCLEOTIDE SEQUENCE [LARGE SCALE GENOMIC DNA]</scope>
    <source>
        <strain evidence="4 5">HHB-10118-sp</strain>
    </source>
</reference>
<feature type="compositionally biased region" description="Basic and acidic residues" evidence="2">
    <location>
        <begin position="439"/>
        <end position="452"/>
    </location>
</feature>
<feature type="domain" description="AMP-activated protein kinase glycogen-binding" evidence="3">
    <location>
        <begin position="9"/>
        <end position="87"/>
    </location>
</feature>
<dbReference type="RefSeq" id="XP_007392157.1">
    <property type="nucleotide sequence ID" value="XM_007392095.1"/>
</dbReference>
<dbReference type="CDD" id="cd02859">
    <property type="entry name" value="E_set_AMPKbeta_like_N"/>
    <property type="match status" value="1"/>
</dbReference>
<dbReference type="HOGENOM" id="CLU_584086_0_0_1"/>
<feature type="compositionally biased region" description="Basic residues" evidence="2">
    <location>
        <begin position="386"/>
        <end position="401"/>
    </location>
</feature>
<evidence type="ECO:0000313" key="5">
    <source>
        <dbReference type="Proteomes" id="UP000008370"/>
    </source>
</evidence>
<dbReference type="InterPro" id="IPR050827">
    <property type="entry name" value="CRP1_MDG1_kinase"/>
</dbReference>
<feature type="compositionally biased region" description="Low complexity" evidence="2">
    <location>
        <begin position="374"/>
        <end position="383"/>
    </location>
</feature>
<name>K5WKB9_PHACS</name>
<feature type="region of interest" description="Disordered" evidence="2">
    <location>
        <begin position="152"/>
        <end position="223"/>
    </location>
</feature>
<dbReference type="GO" id="GO:0031588">
    <property type="term" value="C:nucleotide-activated protein kinase complex"/>
    <property type="evidence" value="ECO:0007669"/>
    <property type="project" value="TreeGrafter"/>
</dbReference>
<dbReference type="GeneID" id="18914863"/>
<evidence type="ECO:0000259" key="3">
    <source>
        <dbReference type="Pfam" id="PF16561"/>
    </source>
</evidence>
<dbReference type="KEGG" id="pco:PHACADRAFT_250203"/>
<keyword evidence="5" id="KW-1185">Reference proteome</keyword>
<accession>K5WKB9</accession>
<comment type="similarity">
    <text evidence="1">Belongs to the CRP1/MDG1 family.</text>
</comment>
<dbReference type="EMBL" id="JH930469">
    <property type="protein sequence ID" value="EKM59599.1"/>
    <property type="molecule type" value="Genomic_DNA"/>
</dbReference>
<dbReference type="GO" id="GO:0007165">
    <property type="term" value="P:signal transduction"/>
    <property type="evidence" value="ECO:0007669"/>
    <property type="project" value="TreeGrafter"/>
</dbReference>
<dbReference type="GO" id="GO:0005634">
    <property type="term" value="C:nucleus"/>
    <property type="evidence" value="ECO:0007669"/>
    <property type="project" value="TreeGrafter"/>
</dbReference>
<dbReference type="PANTHER" id="PTHR10343:SF81">
    <property type="entry name" value="CRUCIFORM DNA-RECOGNIZING PROTEIN 1-RELATED"/>
    <property type="match status" value="1"/>
</dbReference>
<feature type="compositionally biased region" description="Pro residues" evidence="2">
    <location>
        <begin position="346"/>
        <end position="358"/>
    </location>
</feature>
<dbReference type="InterPro" id="IPR013783">
    <property type="entry name" value="Ig-like_fold"/>
</dbReference>
<protein>
    <submittedName>
        <fullName evidence="4">Carbohydrate-binding module family 48 protein</fullName>
    </submittedName>
</protein>